<feature type="transmembrane region" description="Helical" evidence="1">
    <location>
        <begin position="218"/>
        <end position="240"/>
    </location>
</feature>
<keyword evidence="1" id="KW-1133">Transmembrane helix</keyword>
<feature type="domain" description="DUF1648" evidence="2">
    <location>
        <begin position="26"/>
        <end position="63"/>
    </location>
</feature>
<dbReference type="AlphaFoldDB" id="A0A9X1LRL3"/>
<evidence type="ECO:0000313" key="4">
    <source>
        <dbReference type="Proteomes" id="UP001139354"/>
    </source>
</evidence>
<keyword evidence="4" id="KW-1185">Reference proteome</keyword>
<comment type="caution">
    <text evidence="3">The sequence shown here is derived from an EMBL/GenBank/DDBJ whole genome shotgun (WGS) entry which is preliminary data.</text>
</comment>
<accession>A0A9X1LRL3</accession>
<feature type="transmembrane region" description="Helical" evidence="1">
    <location>
        <begin position="192"/>
        <end position="212"/>
    </location>
</feature>
<evidence type="ECO:0000259" key="2">
    <source>
        <dbReference type="Pfam" id="PF07853"/>
    </source>
</evidence>
<feature type="transmembrane region" description="Helical" evidence="1">
    <location>
        <begin position="96"/>
        <end position="119"/>
    </location>
</feature>
<dbReference type="Proteomes" id="UP001139354">
    <property type="component" value="Unassembled WGS sequence"/>
</dbReference>
<sequence length="339" mass="34861">MTTDNTRPDLARRRFTLVALWAPAVFVAVGVAIQLVLMPQVPATIAVHWNAAGEANGFAPAWTQPLATIAFGLGIPALIALMTLPGLRRGDRGPTYGLMGAVAAGTSALVTVAFTWTFAMQAGLATPVDAPTVWGSLIASFAAGILVGVAAWFAQPREESPSGAAAPAAAALPLGERERALWIRTATMTPGAALAIALAVLSVAAGAVVAWVTGADAAVAWLLTGVAVVLLGFAATTVAFHVRVDDSGLHVDSALGIPRLRVPLDDVASAARVDVNPMGEFGGWGLRLSTGRRFGVILRTGEALEVTRIDGKRFVVTVDDALTGAALLEALVARDPSRP</sequence>
<evidence type="ECO:0000256" key="1">
    <source>
        <dbReference type="SAM" id="Phobius"/>
    </source>
</evidence>
<dbReference type="Pfam" id="PF07853">
    <property type="entry name" value="DUF1648"/>
    <property type="match status" value="1"/>
</dbReference>
<feature type="transmembrane region" description="Helical" evidence="1">
    <location>
        <begin position="131"/>
        <end position="154"/>
    </location>
</feature>
<keyword evidence="1" id="KW-0812">Transmembrane</keyword>
<evidence type="ECO:0000313" key="3">
    <source>
        <dbReference type="EMBL" id="MCC2030694.1"/>
    </source>
</evidence>
<reference evidence="3" key="1">
    <citation type="submission" date="2021-04" db="EMBL/GenBank/DDBJ databases">
        <title>Microbacterium tenobrionis sp. nov. and Microbacterium allomyrinae sp. nov., isolated from larvae of Tenobrio molitor and Allomyrina dichotoma, respectively.</title>
        <authorList>
            <person name="Lee S.D."/>
        </authorList>
    </citation>
    <scope>NUCLEOTIDE SEQUENCE</scope>
    <source>
        <strain evidence="3">BWT-G7</strain>
    </source>
</reference>
<dbReference type="RefSeq" id="WP_229382599.1">
    <property type="nucleotide sequence ID" value="NZ_JAGTTN010000001.1"/>
</dbReference>
<protein>
    <submittedName>
        <fullName evidence="3">DUF1648 domain-containing protein</fullName>
    </submittedName>
</protein>
<dbReference type="EMBL" id="JAGTTN010000001">
    <property type="protein sequence ID" value="MCC2030694.1"/>
    <property type="molecule type" value="Genomic_DNA"/>
</dbReference>
<feature type="transmembrane region" description="Helical" evidence="1">
    <location>
        <begin position="66"/>
        <end position="84"/>
    </location>
</feature>
<dbReference type="InterPro" id="IPR012867">
    <property type="entry name" value="DUF1648"/>
</dbReference>
<gene>
    <name evidence="3" type="ORF">KEC57_00680</name>
</gene>
<organism evidence="3 4">
    <name type="scientific">Microbacterium allomyrinae</name>
    <dbReference type="NCBI Taxonomy" id="2830666"/>
    <lineage>
        <taxon>Bacteria</taxon>
        <taxon>Bacillati</taxon>
        <taxon>Actinomycetota</taxon>
        <taxon>Actinomycetes</taxon>
        <taxon>Micrococcales</taxon>
        <taxon>Microbacteriaceae</taxon>
        <taxon>Microbacterium</taxon>
    </lineage>
</organism>
<proteinExistence type="predicted"/>
<feature type="transmembrane region" description="Helical" evidence="1">
    <location>
        <begin position="15"/>
        <end position="37"/>
    </location>
</feature>
<name>A0A9X1LRL3_9MICO</name>
<keyword evidence="1" id="KW-0472">Membrane</keyword>